<gene>
    <name evidence="7" type="ORF">HNQ40_002959</name>
</gene>
<dbReference type="Gene3D" id="3.40.710.10">
    <property type="entry name" value="DD-peptidase/beta-lactamase superfamily"/>
    <property type="match status" value="1"/>
</dbReference>
<dbReference type="InterPro" id="IPR050515">
    <property type="entry name" value="Beta-lactam/transpept"/>
</dbReference>
<keyword evidence="7" id="KW-0131">Cell cycle</keyword>
<dbReference type="Proteomes" id="UP000541810">
    <property type="component" value="Unassembled WGS sequence"/>
</dbReference>
<accession>A0A7X0H8D3</accession>
<reference evidence="7 8" key="1">
    <citation type="submission" date="2020-08" db="EMBL/GenBank/DDBJ databases">
        <title>Genomic Encyclopedia of Type Strains, Phase IV (KMG-IV): sequencing the most valuable type-strain genomes for metagenomic binning, comparative biology and taxonomic classification.</title>
        <authorList>
            <person name="Goeker M."/>
        </authorList>
    </citation>
    <scope>NUCLEOTIDE SEQUENCE [LARGE SCALE GENOMIC DNA]</scope>
    <source>
        <strain evidence="7 8">DSM 103725</strain>
    </source>
</reference>
<comment type="caution">
    <text evidence="7">The sequence shown here is derived from an EMBL/GenBank/DDBJ whole genome shotgun (WGS) entry which is preliminary data.</text>
</comment>
<evidence type="ECO:0000259" key="6">
    <source>
        <dbReference type="Pfam" id="PF03717"/>
    </source>
</evidence>
<dbReference type="PANTHER" id="PTHR30627:SF1">
    <property type="entry name" value="PEPTIDOGLYCAN D,D-TRANSPEPTIDASE FTSI"/>
    <property type="match status" value="1"/>
</dbReference>
<dbReference type="AlphaFoldDB" id="A0A7X0H8D3"/>
<keyword evidence="4" id="KW-0812">Transmembrane</keyword>
<evidence type="ECO:0000256" key="2">
    <source>
        <dbReference type="ARBA" id="ARBA00022645"/>
    </source>
</evidence>
<dbReference type="InterPro" id="IPR001460">
    <property type="entry name" value="PCN-bd_Tpept"/>
</dbReference>
<evidence type="ECO:0000256" key="1">
    <source>
        <dbReference type="ARBA" id="ARBA00004370"/>
    </source>
</evidence>
<dbReference type="GO" id="GO:0051301">
    <property type="term" value="P:cell division"/>
    <property type="evidence" value="ECO:0007669"/>
    <property type="project" value="UniProtKB-KW"/>
</dbReference>
<dbReference type="PANTHER" id="PTHR30627">
    <property type="entry name" value="PEPTIDOGLYCAN D,D-TRANSPEPTIDASE"/>
    <property type="match status" value="1"/>
</dbReference>
<dbReference type="Pfam" id="PF00905">
    <property type="entry name" value="Transpeptidase"/>
    <property type="match status" value="1"/>
</dbReference>
<evidence type="ECO:0000259" key="5">
    <source>
        <dbReference type="Pfam" id="PF00905"/>
    </source>
</evidence>
<keyword evidence="7" id="KW-0132">Cell division</keyword>
<protein>
    <submittedName>
        <fullName evidence="7">Cell division protein FtsI (Penicillin-binding protein 3)</fullName>
    </submittedName>
</protein>
<dbReference type="InterPro" id="IPR036138">
    <property type="entry name" value="PBP_dimer_sf"/>
</dbReference>
<dbReference type="SUPFAM" id="SSF56519">
    <property type="entry name" value="Penicillin binding protein dimerisation domain"/>
    <property type="match status" value="1"/>
</dbReference>
<evidence type="ECO:0000313" key="8">
    <source>
        <dbReference type="Proteomes" id="UP000541810"/>
    </source>
</evidence>
<dbReference type="Pfam" id="PF03717">
    <property type="entry name" value="PBP_dimer"/>
    <property type="match status" value="1"/>
</dbReference>
<keyword evidence="2" id="KW-0645">Protease</keyword>
<dbReference type="Gene3D" id="3.30.450.330">
    <property type="match status" value="1"/>
</dbReference>
<keyword evidence="2" id="KW-0121">Carboxypeptidase</keyword>
<dbReference type="InterPro" id="IPR005311">
    <property type="entry name" value="PBP_dimer"/>
</dbReference>
<feature type="transmembrane region" description="Helical" evidence="4">
    <location>
        <begin position="36"/>
        <end position="56"/>
    </location>
</feature>
<proteinExistence type="predicted"/>
<keyword evidence="8" id="KW-1185">Reference proteome</keyword>
<feature type="domain" description="Penicillin-binding protein transpeptidase" evidence="5">
    <location>
        <begin position="275"/>
        <end position="598"/>
    </location>
</feature>
<keyword evidence="2" id="KW-0378">Hydrolase</keyword>
<name>A0A7X0H8D3_9BACT</name>
<dbReference type="EMBL" id="JACHGY010000001">
    <property type="protein sequence ID" value="MBB6431153.1"/>
    <property type="molecule type" value="Genomic_DNA"/>
</dbReference>
<keyword evidence="3 4" id="KW-0472">Membrane</keyword>
<comment type="subcellular location">
    <subcellularLocation>
        <location evidence="1">Membrane</location>
    </subcellularLocation>
</comment>
<evidence type="ECO:0000313" key="7">
    <source>
        <dbReference type="EMBL" id="MBB6431153.1"/>
    </source>
</evidence>
<feature type="domain" description="Penicillin-binding protein dimerisation" evidence="6">
    <location>
        <begin position="80"/>
        <end position="223"/>
    </location>
</feature>
<evidence type="ECO:0000256" key="4">
    <source>
        <dbReference type="SAM" id="Phobius"/>
    </source>
</evidence>
<dbReference type="Gene3D" id="3.90.1310.10">
    <property type="entry name" value="Penicillin-binding protein 2a (Domain 2)"/>
    <property type="match status" value="1"/>
</dbReference>
<evidence type="ECO:0000256" key="3">
    <source>
        <dbReference type="ARBA" id="ARBA00023136"/>
    </source>
</evidence>
<dbReference type="InterPro" id="IPR012338">
    <property type="entry name" value="Beta-lactam/transpept-like"/>
</dbReference>
<dbReference type="GO" id="GO:0071555">
    <property type="term" value="P:cell wall organization"/>
    <property type="evidence" value="ECO:0007669"/>
    <property type="project" value="TreeGrafter"/>
</dbReference>
<dbReference type="GO" id="GO:0008658">
    <property type="term" value="F:penicillin binding"/>
    <property type="evidence" value="ECO:0007669"/>
    <property type="project" value="InterPro"/>
</dbReference>
<sequence>MTDPTPPSPRDPAESPTRVVPDTAALERNNRRALSVGRVAMVLVTIALLALLGRVYQLQQHPSPRIAAMIDTQISTRDLDARRGSLVDRRQRVLATTRVAHRLFIDPDIVEDPNTFSETVGYTLGYDPAWIEQQLFKRRGSRYIVIDKQMPEETYELYQQTPELLELRGLSSHPILVRDYPQAQLAGQLVGFIGHEGKGLDGLERAYDDRLAPDPGQHAFVYDRGRNRLWLANQNYKLQADGKPIRLSIDLNLQAIAEEELEATVTKFEGESGQLIIMDPRTGEVLALANYPFFNPADFRDEKGRFREDAKLAQRNRSVTDVFEPGSIVKPLVWAASIEGGYATASEMIDTTDDGMWKPQRGPLLKDSSYGPGKGHGEITYEEVLVQSSNIGMAVVAERMGMDALHKILDSYGFGKVTGSELPGEIKGMFRPVSKWSWTDLTRMPMGHGIAVTPLQVTRAFCALANDGVLVNPTIEARADDTEDERRTNITARVLSPRVAENVREVLARVVTEGTGRRARSDLYDLFGKTGTAELPDLKNGGYHDNLYSSSFIAGAPVDQPRLVVGCFVHKTTKRIVDGQYTHYGGVVSGPAVKRVMERSLIYLGVPTKEDTEVTTDTVADRSR</sequence>
<dbReference type="GO" id="GO:0004180">
    <property type="term" value="F:carboxypeptidase activity"/>
    <property type="evidence" value="ECO:0007669"/>
    <property type="project" value="UniProtKB-KW"/>
</dbReference>
<dbReference type="GO" id="GO:0005886">
    <property type="term" value="C:plasma membrane"/>
    <property type="evidence" value="ECO:0007669"/>
    <property type="project" value="TreeGrafter"/>
</dbReference>
<keyword evidence="4" id="KW-1133">Transmembrane helix</keyword>
<dbReference type="RefSeq" id="WP_184678642.1">
    <property type="nucleotide sequence ID" value="NZ_JACHGY010000001.1"/>
</dbReference>
<dbReference type="SUPFAM" id="SSF56601">
    <property type="entry name" value="beta-lactamase/transpeptidase-like"/>
    <property type="match status" value="1"/>
</dbReference>
<organism evidence="7 8">
    <name type="scientific">Algisphaera agarilytica</name>
    <dbReference type="NCBI Taxonomy" id="1385975"/>
    <lineage>
        <taxon>Bacteria</taxon>
        <taxon>Pseudomonadati</taxon>
        <taxon>Planctomycetota</taxon>
        <taxon>Phycisphaerae</taxon>
        <taxon>Phycisphaerales</taxon>
        <taxon>Phycisphaeraceae</taxon>
        <taxon>Algisphaera</taxon>
    </lineage>
</organism>